<gene>
    <name evidence="4" type="ORF">Fmac_023431</name>
</gene>
<feature type="domain" description="Alpha/beta hydrolase fold-3" evidence="3">
    <location>
        <begin position="79"/>
        <end position="297"/>
    </location>
</feature>
<evidence type="ECO:0000259" key="3">
    <source>
        <dbReference type="Pfam" id="PF07859"/>
    </source>
</evidence>
<protein>
    <recommendedName>
        <fullName evidence="3">Alpha/beta hydrolase fold-3 domain-containing protein</fullName>
    </recommendedName>
</protein>
<dbReference type="GO" id="GO:0016787">
    <property type="term" value="F:hydrolase activity"/>
    <property type="evidence" value="ECO:0007669"/>
    <property type="project" value="UniProtKB-KW"/>
</dbReference>
<dbReference type="PROSITE" id="PS01173">
    <property type="entry name" value="LIPASE_GDXG_HIS"/>
    <property type="match status" value="1"/>
</dbReference>
<organism evidence="4 5">
    <name type="scientific">Flemingia macrophylla</name>
    <dbReference type="NCBI Taxonomy" id="520843"/>
    <lineage>
        <taxon>Eukaryota</taxon>
        <taxon>Viridiplantae</taxon>
        <taxon>Streptophyta</taxon>
        <taxon>Embryophyta</taxon>
        <taxon>Tracheophyta</taxon>
        <taxon>Spermatophyta</taxon>
        <taxon>Magnoliopsida</taxon>
        <taxon>eudicotyledons</taxon>
        <taxon>Gunneridae</taxon>
        <taxon>Pentapetalae</taxon>
        <taxon>rosids</taxon>
        <taxon>fabids</taxon>
        <taxon>Fabales</taxon>
        <taxon>Fabaceae</taxon>
        <taxon>Papilionoideae</taxon>
        <taxon>50 kb inversion clade</taxon>
        <taxon>NPAAA clade</taxon>
        <taxon>indigoferoid/millettioid clade</taxon>
        <taxon>Phaseoleae</taxon>
        <taxon>Flemingia</taxon>
    </lineage>
</organism>
<dbReference type="Gene3D" id="3.40.50.1820">
    <property type="entry name" value="alpha/beta hydrolase"/>
    <property type="match status" value="1"/>
</dbReference>
<dbReference type="EMBL" id="JBGMDY010000008">
    <property type="protein sequence ID" value="KAL2324373.1"/>
    <property type="molecule type" value="Genomic_DNA"/>
</dbReference>
<dbReference type="PANTHER" id="PTHR23024:SF449">
    <property type="entry name" value="2-HYDROXYISOFLAVANONE DEHYDRATASE"/>
    <property type="match status" value="1"/>
</dbReference>
<dbReference type="InterPro" id="IPR029058">
    <property type="entry name" value="AB_hydrolase_fold"/>
</dbReference>
<dbReference type="Pfam" id="PF07859">
    <property type="entry name" value="Abhydrolase_3"/>
    <property type="match status" value="1"/>
</dbReference>
<dbReference type="InterPro" id="IPR013094">
    <property type="entry name" value="AB_hydrolase_3"/>
</dbReference>
<dbReference type="AlphaFoldDB" id="A0ABD1LLH3"/>
<sequence length="318" mass="35126">MASATPKEIARELPPLLRVYTDGTVERLLGSPIVPPSLEDPETLVSSKDVVISENPSVLARLFLPKLKNNHQKEKLPILVYFHGGAFCLESAFSFLHHRYLNIVASEANALVVSVEYRLAPEHPLPGAYEDSWEALKWVTSPDSDPWLVNHGDFSRFYIGGDTSGANIAHNVLLRVGDEEGLGGVRIAGAVLAFPLFWGSEPVLSEAVEGHEESSAMQVWKFVYPDAPRGIDNPLINPLSSGAPSLANLASRRMLVFVAEKDDLRERGVWYCDAVKESGWQGDIQLVRVQGEEHCFQIYHPHTHNSKAVIRSIASFLV</sequence>
<comment type="similarity">
    <text evidence="1">Belongs to the 'GDXG' lipolytic enzyme family.</text>
</comment>
<dbReference type="InterPro" id="IPR002168">
    <property type="entry name" value="Lipase_GDXG_HIS_AS"/>
</dbReference>
<evidence type="ECO:0000313" key="5">
    <source>
        <dbReference type="Proteomes" id="UP001603857"/>
    </source>
</evidence>
<reference evidence="4 5" key="1">
    <citation type="submission" date="2024-08" db="EMBL/GenBank/DDBJ databases">
        <title>Insights into the chromosomal genome structure of Flemingia macrophylla.</title>
        <authorList>
            <person name="Ding Y."/>
            <person name="Zhao Y."/>
            <person name="Bi W."/>
            <person name="Wu M."/>
            <person name="Zhao G."/>
            <person name="Gong Y."/>
            <person name="Li W."/>
            <person name="Zhang P."/>
        </authorList>
    </citation>
    <scope>NUCLEOTIDE SEQUENCE [LARGE SCALE GENOMIC DNA]</scope>
    <source>
        <strain evidence="4">DYQJB</strain>
        <tissue evidence="4">Leaf</tissue>
    </source>
</reference>
<dbReference type="InterPro" id="IPR050466">
    <property type="entry name" value="Carboxylest/Gibb_receptor"/>
</dbReference>
<evidence type="ECO:0000256" key="2">
    <source>
        <dbReference type="ARBA" id="ARBA00022801"/>
    </source>
</evidence>
<comment type="caution">
    <text evidence="4">The sequence shown here is derived from an EMBL/GenBank/DDBJ whole genome shotgun (WGS) entry which is preliminary data.</text>
</comment>
<dbReference type="PANTHER" id="PTHR23024">
    <property type="entry name" value="ARYLACETAMIDE DEACETYLASE"/>
    <property type="match status" value="1"/>
</dbReference>
<evidence type="ECO:0000256" key="1">
    <source>
        <dbReference type="ARBA" id="ARBA00010515"/>
    </source>
</evidence>
<accession>A0ABD1LLH3</accession>
<keyword evidence="2" id="KW-0378">Hydrolase</keyword>
<dbReference type="SUPFAM" id="SSF53474">
    <property type="entry name" value="alpha/beta-Hydrolases"/>
    <property type="match status" value="1"/>
</dbReference>
<evidence type="ECO:0000313" key="4">
    <source>
        <dbReference type="EMBL" id="KAL2324373.1"/>
    </source>
</evidence>
<keyword evidence="5" id="KW-1185">Reference proteome</keyword>
<dbReference type="Proteomes" id="UP001603857">
    <property type="component" value="Unassembled WGS sequence"/>
</dbReference>
<proteinExistence type="inferred from homology"/>
<name>A0ABD1LLH3_9FABA</name>